<comment type="similarity">
    <text evidence="2">Belongs to the NRDE2 family.</text>
</comment>
<dbReference type="GO" id="GO:0071013">
    <property type="term" value="C:catalytic step 2 spliceosome"/>
    <property type="evidence" value="ECO:0007669"/>
    <property type="project" value="TreeGrafter"/>
</dbReference>
<dbReference type="OrthoDB" id="297219at2759"/>
<dbReference type="SUPFAM" id="SSF48452">
    <property type="entry name" value="TPR-like"/>
    <property type="match status" value="2"/>
</dbReference>
<dbReference type="AlphaFoldDB" id="A0A9P7B9U9"/>
<dbReference type="InterPro" id="IPR003107">
    <property type="entry name" value="HAT"/>
</dbReference>
<dbReference type="Gene3D" id="1.25.40.10">
    <property type="entry name" value="Tetratricopeptide repeat domain"/>
    <property type="match status" value="2"/>
</dbReference>
<reference evidence="6 7" key="1">
    <citation type="submission" date="2020-11" db="EMBL/GenBank/DDBJ databases">
        <title>Kefir isolates.</title>
        <authorList>
            <person name="Marcisauskas S."/>
            <person name="Kim Y."/>
            <person name="Blasche S."/>
        </authorList>
    </citation>
    <scope>NUCLEOTIDE SEQUENCE [LARGE SCALE GENOMIC DNA]</scope>
    <source>
        <strain evidence="6 7">KR</strain>
    </source>
</reference>
<comment type="caution">
    <text evidence="6">The sequence shown here is derived from an EMBL/GenBank/DDBJ whole genome shotgun (WGS) entry which is preliminary data.</text>
</comment>
<feature type="region of interest" description="Disordered" evidence="5">
    <location>
        <begin position="1"/>
        <end position="200"/>
    </location>
</feature>
<comment type="subcellular location">
    <subcellularLocation>
        <location evidence="1">Nucleus</location>
    </subcellularLocation>
</comment>
<dbReference type="PANTHER" id="PTHR13471">
    <property type="entry name" value="TETRATRICOPEPTIDE-LIKE HELICAL"/>
    <property type="match status" value="1"/>
</dbReference>
<evidence type="ECO:0000313" key="6">
    <source>
        <dbReference type="EMBL" id="KAG0666098.1"/>
    </source>
</evidence>
<dbReference type="InterPro" id="IPR013633">
    <property type="entry name" value="NRDE-2"/>
</dbReference>
<proteinExistence type="inferred from homology"/>
<keyword evidence="4" id="KW-0539">Nucleus</keyword>
<evidence type="ECO:0000256" key="4">
    <source>
        <dbReference type="ARBA" id="ARBA00023242"/>
    </source>
</evidence>
<name>A0A9P7B9U9_RHOMI</name>
<accession>A0A9P7B9U9</accession>
<evidence type="ECO:0000256" key="2">
    <source>
        <dbReference type="ARBA" id="ARBA00009265"/>
    </source>
</evidence>
<evidence type="ECO:0000256" key="5">
    <source>
        <dbReference type="SAM" id="MobiDB-lite"/>
    </source>
</evidence>
<protein>
    <recommendedName>
        <fullName evidence="8">DUF1740-domain-containing protein</fullName>
    </recommendedName>
</protein>
<feature type="compositionally biased region" description="Low complexity" evidence="5">
    <location>
        <begin position="10"/>
        <end position="31"/>
    </location>
</feature>
<dbReference type="Proteomes" id="UP000777482">
    <property type="component" value="Unassembled WGS sequence"/>
</dbReference>
<evidence type="ECO:0000256" key="1">
    <source>
        <dbReference type="ARBA" id="ARBA00004123"/>
    </source>
</evidence>
<dbReference type="GO" id="GO:0006396">
    <property type="term" value="P:RNA processing"/>
    <property type="evidence" value="ECO:0007669"/>
    <property type="project" value="InterPro"/>
</dbReference>
<evidence type="ECO:0000313" key="7">
    <source>
        <dbReference type="Proteomes" id="UP000777482"/>
    </source>
</evidence>
<dbReference type="EMBL" id="PUHQ01000006">
    <property type="protein sequence ID" value="KAG0666098.1"/>
    <property type="molecule type" value="Genomic_DNA"/>
</dbReference>
<keyword evidence="7" id="KW-1185">Reference proteome</keyword>
<dbReference type="Pfam" id="PF08424">
    <property type="entry name" value="NRDE-2"/>
    <property type="match status" value="1"/>
</dbReference>
<dbReference type="SMART" id="SM00386">
    <property type="entry name" value="HAT"/>
    <property type="match status" value="5"/>
</dbReference>
<evidence type="ECO:0008006" key="8">
    <source>
        <dbReference type="Google" id="ProtNLM"/>
    </source>
</evidence>
<evidence type="ECO:0000256" key="3">
    <source>
        <dbReference type="ARBA" id="ARBA00022737"/>
    </source>
</evidence>
<dbReference type="GO" id="GO:1902369">
    <property type="term" value="P:negative regulation of RNA catabolic process"/>
    <property type="evidence" value="ECO:0007669"/>
    <property type="project" value="TreeGrafter"/>
</dbReference>
<feature type="compositionally biased region" description="Basic and acidic residues" evidence="5">
    <location>
        <begin position="73"/>
        <end position="135"/>
    </location>
</feature>
<dbReference type="GO" id="GO:0031048">
    <property type="term" value="P:regulatory ncRNA-mediated heterochromatin formation"/>
    <property type="evidence" value="ECO:0007669"/>
    <property type="project" value="TreeGrafter"/>
</dbReference>
<feature type="compositionally biased region" description="Basic and acidic residues" evidence="5">
    <location>
        <begin position="153"/>
        <end position="177"/>
    </location>
</feature>
<organism evidence="6 7">
    <name type="scientific">Rhodotorula mucilaginosa</name>
    <name type="common">Yeast</name>
    <name type="synonym">Rhodotorula rubra</name>
    <dbReference type="NCBI Taxonomy" id="5537"/>
    <lineage>
        <taxon>Eukaryota</taxon>
        <taxon>Fungi</taxon>
        <taxon>Dikarya</taxon>
        <taxon>Basidiomycota</taxon>
        <taxon>Pucciniomycotina</taxon>
        <taxon>Microbotryomycetes</taxon>
        <taxon>Sporidiobolales</taxon>
        <taxon>Sporidiobolaceae</taxon>
        <taxon>Rhodotorula</taxon>
    </lineage>
</organism>
<sequence>MAGRPPPPSFSSFPEPASRPSAAAPPSFASFPSPPRDRSPPQTKKRLRSGPSDFLDALGGELGIGPSRPRSGRGHEDDKERHRSRDERRERERDEHGNSRRSDKGKERERDRDKERRRHHDGDSSRRREHEDRKERHSRHDRNEGRHGRHGRSKTESRDTRESDYGEKTEKKYRLVHDVPSGSTAISLSAEPPTATEDKAERPLFYESRRGDDNNIRYGGLHRGDIPRYRRAAGGKVLGLNEGLRITRETAYTGRGVEIAPLNRFKTPRYVDPSSLRHLTDKSAKRLYLRPRTAPRALGEAASGEDVDDEEEEDVEADFVALSRERSTAEKIDRLEHEQGTDYRSVAGLIKPSDLVDVSSDEENGGDDVFSGAGISGGESHAEYLRRRNVELDRALREEPNNVEKWLEFVNFQDELVSSGFAESSATKRALSKSERASTSEIKLAILDRALATPGNADAEPLLLAQLEAAAEIEDPQRLLQRWKDTLAQHPDLTGLWIEYVSSRQTTWATFTVPDVVSVYEESLAVLVSAMEHPDTGRDRRELLESNAIYLLLRLCLMLRQAGYTERALATLQALVEFNLLRPREFERSPEERVMPWRERLLRGFEAFWDGETPRVGEEGAKGWWATTPDDMPREAVEGAPTGEVSARDPEARPHERWAAAERYAASADLPARTTDPGVDESDDPYRVVLFDDIRPFLFDLELPDSKHQLAYALLTFLGLPFMPSDVPTSTPFTTDPFIHSELLERPSLLRRYWPKVDSADDRPFSVVAGEPMKREARSDLKSPWETPFHASPTAVDVLFGAGSPGWFTAISVADLEDVDVSLAKNTLSLLRSALPDHFLTLDAFAFEAAQSPKSAVKLAKQVLRDHRHDLALWDGYARIERQRGKVVEARQVYCTALSMYRSFAPQDQIDGPLLWRAWAEMEWEDGRPNVALKVLCAATGGEQVDLASIATVEPDVRPSRPAILRARQHYTQELEASFQPKATQAIVRNRNHLAYSFALFEYLTRNLPAAVDVLERHLFRLDCAGATGSAEHEEALAMYAKLLHRHMLFGGAYRPAQLRKVLERAIVQFPNDTLFLSLFYHNELRMRIQNHFRRVVEDHVLKNDRVTSEGWLFAIYAELHLDARRPNVWAIRNLFDRALDNPRTKSAASLWTLYIDFEVKNGEYKRAKSLIYRAIRECPWCKEFYLRPFSPTLRSVYRSRELRDFHHLLLEKGLRIRIDVDAYLEGEQTSDMEVEDDDTADLERLEQAGEEVLTERQRLMPY</sequence>
<gene>
    <name evidence="6" type="ORF">C6P46_005449</name>
</gene>
<feature type="region of interest" description="Disordered" evidence="5">
    <location>
        <begin position="619"/>
        <end position="652"/>
    </location>
</feature>
<dbReference type="PANTHER" id="PTHR13471:SF0">
    <property type="entry name" value="NUCLEAR EXOSOME REGULATOR NRDE2"/>
    <property type="match status" value="1"/>
</dbReference>
<keyword evidence="3" id="KW-0677">Repeat</keyword>
<dbReference type="InterPro" id="IPR011990">
    <property type="entry name" value="TPR-like_helical_dom_sf"/>
</dbReference>